<gene>
    <name evidence="8" type="ORF">M2319_000840</name>
</gene>
<dbReference type="Pfam" id="PF00482">
    <property type="entry name" value="T2SSF"/>
    <property type="match status" value="1"/>
</dbReference>
<name>A0ABT3H820_9HYPH</name>
<evidence type="ECO:0000256" key="2">
    <source>
        <dbReference type="ARBA" id="ARBA00022475"/>
    </source>
</evidence>
<keyword evidence="4 6" id="KW-1133">Transmembrane helix</keyword>
<evidence type="ECO:0000256" key="6">
    <source>
        <dbReference type="SAM" id="Phobius"/>
    </source>
</evidence>
<dbReference type="InterPro" id="IPR018076">
    <property type="entry name" value="T2SS_GspF_dom"/>
</dbReference>
<sequence length="325" mass="36399">MFQTLTQLIADPQVLLMVFTVIAVSATIMTVALPMLQRDELKSRMKNVATEREAMRARERARLQQSKAEQVNLRPQPKDYMQRVVTKFNLRELMIDENTVNKLKMAGFRGQAPLVMFLFARFVAPIALFLIALLYMFFVLPSGQPVMVKVLIASVIAAVGFYAPSLYVSNVTSKRQLSIRRAWPDALDLMLICVESGMSIEAAFRKVSGEIGDTSIPLAEELTLTTAELSYLQDRRQAYENLANRTGLEGVKAVTTALLQAERYGTPLSHSLRVMADENREMRMTEAEKKAAALPPKLTVPMIVFFLPVLFAVIMGPAIIQIVNR</sequence>
<evidence type="ECO:0000256" key="5">
    <source>
        <dbReference type="ARBA" id="ARBA00023136"/>
    </source>
</evidence>
<dbReference type="RefSeq" id="WP_264600188.1">
    <property type="nucleotide sequence ID" value="NZ_JAOQNS010000002.1"/>
</dbReference>
<dbReference type="Proteomes" id="UP001209755">
    <property type="component" value="Unassembled WGS sequence"/>
</dbReference>
<comment type="caution">
    <text evidence="8">The sequence shown here is derived from an EMBL/GenBank/DDBJ whole genome shotgun (WGS) entry which is preliminary data.</text>
</comment>
<proteinExistence type="predicted"/>
<keyword evidence="2" id="KW-1003">Cell membrane</keyword>
<evidence type="ECO:0000259" key="7">
    <source>
        <dbReference type="Pfam" id="PF00482"/>
    </source>
</evidence>
<protein>
    <submittedName>
        <fullName evidence="8">Tight adherence protein C</fullName>
    </submittedName>
</protein>
<keyword evidence="5 6" id="KW-0472">Membrane</keyword>
<feature type="domain" description="Type II secretion system protein GspF" evidence="7">
    <location>
        <begin position="187"/>
        <end position="315"/>
    </location>
</feature>
<organism evidence="8 9">
    <name type="scientific">Rhodobium gokarnense</name>
    <dbReference type="NCBI Taxonomy" id="364296"/>
    <lineage>
        <taxon>Bacteria</taxon>
        <taxon>Pseudomonadati</taxon>
        <taxon>Pseudomonadota</taxon>
        <taxon>Alphaproteobacteria</taxon>
        <taxon>Hyphomicrobiales</taxon>
        <taxon>Rhodobiaceae</taxon>
        <taxon>Rhodobium</taxon>
    </lineage>
</organism>
<dbReference type="EMBL" id="JAOQNS010000002">
    <property type="protein sequence ID" value="MCW2306521.1"/>
    <property type="molecule type" value="Genomic_DNA"/>
</dbReference>
<dbReference type="PANTHER" id="PTHR35007:SF2">
    <property type="entry name" value="PILUS ASSEMBLE PROTEIN"/>
    <property type="match status" value="1"/>
</dbReference>
<reference evidence="9" key="1">
    <citation type="submission" date="2023-07" db="EMBL/GenBank/DDBJ databases">
        <title>Genome sequencing of Purple Non-Sulfur Bacteria from various extreme environments.</title>
        <authorList>
            <person name="Mayer M."/>
        </authorList>
    </citation>
    <scope>NUCLEOTIDE SEQUENCE [LARGE SCALE GENOMIC DNA]</scope>
    <source>
        <strain evidence="9">DSM 17935</strain>
    </source>
</reference>
<feature type="transmembrane region" description="Helical" evidence="6">
    <location>
        <begin position="114"/>
        <end position="138"/>
    </location>
</feature>
<evidence type="ECO:0000256" key="4">
    <source>
        <dbReference type="ARBA" id="ARBA00022989"/>
    </source>
</evidence>
<feature type="transmembrane region" description="Helical" evidence="6">
    <location>
        <begin position="298"/>
        <end position="323"/>
    </location>
</feature>
<accession>A0ABT3H820</accession>
<keyword evidence="9" id="KW-1185">Reference proteome</keyword>
<feature type="transmembrane region" description="Helical" evidence="6">
    <location>
        <begin position="150"/>
        <end position="171"/>
    </location>
</feature>
<evidence type="ECO:0000313" key="8">
    <source>
        <dbReference type="EMBL" id="MCW2306521.1"/>
    </source>
</evidence>
<comment type="subcellular location">
    <subcellularLocation>
        <location evidence="1">Cell membrane</location>
        <topology evidence="1">Multi-pass membrane protein</topology>
    </subcellularLocation>
</comment>
<evidence type="ECO:0000256" key="1">
    <source>
        <dbReference type="ARBA" id="ARBA00004651"/>
    </source>
</evidence>
<evidence type="ECO:0000313" key="9">
    <source>
        <dbReference type="Proteomes" id="UP001209755"/>
    </source>
</evidence>
<feature type="transmembrane region" description="Helical" evidence="6">
    <location>
        <begin position="14"/>
        <end position="36"/>
    </location>
</feature>
<keyword evidence="3 6" id="KW-0812">Transmembrane</keyword>
<dbReference type="PANTHER" id="PTHR35007">
    <property type="entry name" value="INTEGRAL MEMBRANE PROTEIN-RELATED"/>
    <property type="match status" value="1"/>
</dbReference>
<evidence type="ECO:0000256" key="3">
    <source>
        <dbReference type="ARBA" id="ARBA00022692"/>
    </source>
</evidence>